<dbReference type="SMART" id="SM00343">
    <property type="entry name" value="ZnF_C2HC"/>
    <property type="match status" value="1"/>
</dbReference>
<dbReference type="Pfam" id="PF14223">
    <property type="entry name" value="Retrotran_gag_2"/>
    <property type="match status" value="1"/>
</dbReference>
<dbReference type="GO" id="GO:0004190">
    <property type="term" value="F:aspartic-type endopeptidase activity"/>
    <property type="evidence" value="ECO:0007669"/>
    <property type="project" value="UniProtKB-KW"/>
</dbReference>
<keyword evidence="11" id="KW-0548">Nucleotidyltransferase</keyword>
<dbReference type="PANTHER" id="PTHR11439">
    <property type="entry name" value="GAG-POL-RELATED RETROTRANSPOSON"/>
    <property type="match status" value="1"/>
</dbReference>
<dbReference type="InterPro" id="IPR004776">
    <property type="entry name" value="Mem_transp_PIN-like"/>
</dbReference>
<dbReference type="Pfam" id="PF22936">
    <property type="entry name" value="Pol_BBD"/>
    <property type="match status" value="1"/>
</dbReference>
<keyword evidence="6" id="KW-0927">Auxin signaling pathway</keyword>
<dbReference type="Pfam" id="PF00098">
    <property type="entry name" value="zf-CCHC"/>
    <property type="match status" value="1"/>
</dbReference>
<keyword evidence="7" id="KW-0862">Zinc</keyword>
<dbReference type="Pfam" id="PF03547">
    <property type="entry name" value="Mem_trans"/>
    <property type="match status" value="1"/>
</dbReference>
<feature type="region of interest" description="Disordered" evidence="8">
    <location>
        <begin position="677"/>
        <end position="722"/>
    </location>
</feature>
<reference evidence="11 12" key="1">
    <citation type="submission" date="2018-09" db="EMBL/GenBank/DDBJ databases">
        <title>A high-quality reference genome of wild soybean provides a powerful tool to mine soybean genomes.</title>
        <authorList>
            <person name="Xie M."/>
            <person name="Chung C.Y.L."/>
            <person name="Li M.-W."/>
            <person name="Wong F.-L."/>
            <person name="Chan T.-F."/>
            <person name="Lam H.-M."/>
        </authorList>
    </citation>
    <scope>NUCLEOTIDE SEQUENCE [LARGE SCALE GENOMIC DNA]</scope>
    <source>
        <strain evidence="12">cv. W05</strain>
        <tissue evidence="11">Hypocotyl of etiolated seedlings</tissue>
    </source>
</reference>
<sequence length="1310" mass="148404">GCYLETPQSLTVVVSPLCSRAVPPLSCSRVAVNVEGVNPHSHFRLCHAATLKVVHAGQYPLDIYNRLCLRMDPYQINKGSQTLGRANNGCLFCSCIKGIQDSPLNTKIKLWESCFWFFRYFFVIKNIQEIMSNIIRIEKFNGKNSFNLWRIKMRALLKEQRVWAAIASASVKKEMASESKEKTSISKTEELVEQEEKAHSLILLSLSDEVLYEVANEETASGLWLKLEKLYMTKSICNKLFLKRRLFGLHMKEGTSLKDHLDELNSILMELRDIDVKIEDEDAAMILLASLPPSYESFVNSLSVESNGSGLVASNSNKNIKKKVFKGKKKTHVNPKDICNYCKEPGHWKKDCPKKKGKPSAVVAKEGSTSENELVLSVVDHHQHSENQWILDSGCSFHMCPNKTWFDTYEEKSGGNVFMGNDVSCKTIGIGTIKIKMHDGIIRTLTEVRHVPELKKNLISIGIMDGKGFKCSTENGVMKIQKGSTMVMKGIKRGNLYILQGTTCIDDGLVAVASRSNKSIPDLTQLWHMRLSHMSEKAIHTTKGTLDYIHADCWGLARVPSLGGGRSFWGEAINTTCFLINRTPSTAIGLKNPIEIWNGKTPNYSNLRVFGCNDYYHVNEGKLVPRSRKGLFMGYGDGVKGYRIWSPSEKKVLLSRDVIFDESHLFHPKLEVPIVGTQSCHSPQEKDVESTAKDSEKWAQPDPPQLNSEINQRPKRDTKPPERYGFEDMAAYALQAAEEIDSNEPATYQEAINHPEAENWLLAMKEEMESLYKNQTWKLVELPKGRHVVGCKWIYKRKPGLSEKEGIRYKARLVAKGFSQKEGVDFNEIFSPVVRHTSIRILLAIVANQDLELEQLDVKTAFLHGRLEENILMKQPEGFEVQEKERYVGQLQRSLYGLKQSPRQWYMRFDSFITSQGFKRSLYDCCVYHNKVEDGSMIYLLLYVDDMLIAAKSMCDIQNLKILLNGEFDMKDLGAAKKILGMEIYRDRTQKRLFLSQKDYIQKILVRFGMVDSKPISTPLLEKEKLFVVIKVQAQADQDYMSKVPYSSVVGSLMYAMVCTRPDLAYAVSMVSRFLNQPQKEHWKAEKRIFRYLKGIADVGLIYGSHSDCCLTGYSDADFAADLVKRRSLTGYAYTLGGCLVSWKATLQPLVALSTTEVEYMTLTEAAKEGIWLRGLINDLEINQEYANIYCDSLSAICLAKDQGNLGNLPIIIIPAICKDKGSPFGDSNVCCQYGMAYASLSMVVGAVYIWTYVYNIMRVSTSVVPKDDYRTNSFRLEASEEFLEFLPEEESSEPENPPKDNMIFFNCKK</sequence>
<dbReference type="InterPro" id="IPR054722">
    <property type="entry name" value="PolX-like_BBD"/>
</dbReference>
<feature type="compositionally biased region" description="Basic and acidic residues" evidence="8">
    <location>
        <begin position="683"/>
        <end position="699"/>
    </location>
</feature>
<protein>
    <submittedName>
        <fullName evidence="11">Retrovirus-related Pol polyprotein from transposon TNT 1-94</fullName>
        <ecNumber evidence="11">2.7.7.7</ecNumber>
    </submittedName>
</protein>
<keyword evidence="2 9" id="KW-0812">Transmembrane</keyword>
<dbReference type="GO" id="GO:0016020">
    <property type="term" value="C:membrane"/>
    <property type="evidence" value="ECO:0007669"/>
    <property type="project" value="UniProtKB-SubCell"/>
</dbReference>
<dbReference type="InterPro" id="IPR057670">
    <property type="entry name" value="SH3_retrovirus"/>
</dbReference>
<evidence type="ECO:0000313" key="12">
    <source>
        <dbReference type="Proteomes" id="UP000289340"/>
    </source>
</evidence>
<evidence type="ECO:0000256" key="3">
    <source>
        <dbReference type="ARBA" id="ARBA00022750"/>
    </source>
</evidence>
<evidence type="ECO:0000256" key="1">
    <source>
        <dbReference type="ARBA" id="ARBA00004141"/>
    </source>
</evidence>
<evidence type="ECO:0000259" key="10">
    <source>
        <dbReference type="PROSITE" id="PS50158"/>
    </source>
</evidence>
<comment type="subcellular location">
    <subcellularLocation>
        <location evidence="1">Membrane</location>
        <topology evidence="1">Multi-pass membrane protein</topology>
    </subcellularLocation>
</comment>
<dbReference type="GO" id="GO:0009734">
    <property type="term" value="P:auxin-activated signaling pathway"/>
    <property type="evidence" value="ECO:0007669"/>
    <property type="project" value="UniProtKB-KW"/>
</dbReference>
<keyword evidence="5 9" id="KW-0472">Membrane</keyword>
<evidence type="ECO:0000256" key="9">
    <source>
        <dbReference type="SAM" id="Phobius"/>
    </source>
</evidence>
<dbReference type="GO" id="GO:0003887">
    <property type="term" value="F:DNA-directed DNA polymerase activity"/>
    <property type="evidence" value="ECO:0007669"/>
    <property type="project" value="UniProtKB-EC"/>
</dbReference>
<dbReference type="EMBL" id="QZWG01000009">
    <property type="protein sequence ID" value="RZB91070.1"/>
    <property type="molecule type" value="Genomic_DNA"/>
</dbReference>
<keyword evidence="11" id="KW-0808">Transferase</keyword>
<dbReference type="Proteomes" id="UP000289340">
    <property type="component" value="Chromosome 9"/>
</dbReference>
<dbReference type="CDD" id="cd09272">
    <property type="entry name" value="RNase_HI_RT_Ty1"/>
    <property type="match status" value="1"/>
</dbReference>
<feature type="compositionally biased region" description="Basic and acidic residues" evidence="8">
    <location>
        <begin position="712"/>
        <end position="722"/>
    </location>
</feature>
<dbReference type="PROSITE" id="PS50158">
    <property type="entry name" value="ZF_CCHC"/>
    <property type="match status" value="1"/>
</dbReference>
<organism evidence="11 12">
    <name type="scientific">Glycine soja</name>
    <name type="common">Wild soybean</name>
    <dbReference type="NCBI Taxonomy" id="3848"/>
    <lineage>
        <taxon>Eukaryota</taxon>
        <taxon>Viridiplantae</taxon>
        <taxon>Streptophyta</taxon>
        <taxon>Embryophyta</taxon>
        <taxon>Tracheophyta</taxon>
        <taxon>Spermatophyta</taxon>
        <taxon>Magnoliopsida</taxon>
        <taxon>eudicotyledons</taxon>
        <taxon>Gunneridae</taxon>
        <taxon>Pentapetalae</taxon>
        <taxon>rosids</taxon>
        <taxon>fabids</taxon>
        <taxon>Fabales</taxon>
        <taxon>Fabaceae</taxon>
        <taxon>Papilionoideae</taxon>
        <taxon>50 kb inversion clade</taxon>
        <taxon>NPAAA clade</taxon>
        <taxon>indigoferoid/millettioid clade</taxon>
        <taxon>Phaseoleae</taxon>
        <taxon>Glycine</taxon>
        <taxon>Glycine subgen. Soja</taxon>
    </lineage>
</organism>
<dbReference type="InterPro" id="IPR036875">
    <property type="entry name" value="Znf_CCHC_sf"/>
</dbReference>
<dbReference type="GO" id="GO:0003676">
    <property type="term" value="F:nucleic acid binding"/>
    <property type="evidence" value="ECO:0007669"/>
    <property type="project" value="InterPro"/>
</dbReference>
<comment type="caution">
    <text evidence="11">The sequence shown here is derived from an EMBL/GenBank/DDBJ whole genome shotgun (WGS) entry which is preliminary data.</text>
</comment>
<dbReference type="EC" id="2.7.7.7" evidence="11"/>
<keyword evidence="3" id="KW-0645">Protease</keyword>
<evidence type="ECO:0000256" key="4">
    <source>
        <dbReference type="ARBA" id="ARBA00022989"/>
    </source>
</evidence>
<evidence type="ECO:0000313" key="11">
    <source>
        <dbReference type="EMBL" id="RZB91070.1"/>
    </source>
</evidence>
<evidence type="ECO:0000256" key="8">
    <source>
        <dbReference type="SAM" id="MobiDB-lite"/>
    </source>
</evidence>
<dbReference type="SUPFAM" id="SSF57756">
    <property type="entry name" value="Retrovirus zinc finger-like domains"/>
    <property type="match status" value="1"/>
</dbReference>
<keyword evidence="7" id="KW-0863">Zinc-finger</keyword>
<proteinExistence type="predicted"/>
<dbReference type="Pfam" id="PF07727">
    <property type="entry name" value="RVT_2"/>
    <property type="match status" value="1"/>
</dbReference>
<evidence type="ECO:0000256" key="2">
    <source>
        <dbReference type="ARBA" id="ARBA00022692"/>
    </source>
</evidence>
<dbReference type="GO" id="GO:0055085">
    <property type="term" value="P:transmembrane transport"/>
    <property type="evidence" value="ECO:0007669"/>
    <property type="project" value="InterPro"/>
</dbReference>
<evidence type="ECO:0000256" key="6">
    <source>
        <dbReference type="ARBA" id="ARBA00023294"/>
    </source>
</evidence>
<feature type="non-terminal residue" evidence="11">
    <location>
        <position position="1"/>
    </location>
</feature>
<name>A0A445IYF4_GLYSO</name>
<dbReference type="Pfam" id="PF25597">
    <property type="entry name" value="SH3_retrovirus"/>
    <property type="match status" value="1"/>
</dbReference>
<accession>A0A445IYF4</accession>
<dbReference type="PANTHER" id="PTHR11439:SF467">
    <property type="entry name" value="INTEGRASE CATALYTIC DOMAIN-CONTAINING PROTEIN"/>
    <property type="match status" value="1"/>
</dbReference>
<keyword evidence="3" id="KW-0064">Aspartyl protease</keyword>
<dbReference type="GO" id="GO:0008270">
    <property type="term" value="F:zinc ion binding"/>
    <property type="evidence" value="ECO:0007669"/>
    <property type="project" value="UniProtKB-KW"/>
</dbReference>
<keyword evidence="3" id="KW-0378">Hydrolase</keyword>
<evidence type="ECO:0000256" key="5">
    <source>
        <dbReference type="ARBA" id="ARBA00023136"/>
    </source>
</evidence>
<dbReference type="InterPro" id="IPR001878">
    <property type="entry name" value="Znf_CCHC"/>
</dbReference>
<feature type="domain" description="CCHC-type" evidence="10">
    <location>
        <begin position="339"/>
        <end position="354"/>
    </location>
</feature>
<keyword evidence="12" id="KW-1185">Reference proteome</keyword>
<dbReference type="Gene3D" id="4.10.60.10">
    <property type="entry name" value="Zinc finger, CCHC-type"/>
    <property type="match status" value="1"/>
</dbReference>
<evidence type="ECO:0000256" key="7">
    <source>
        <dbReference type="PROSITE-ProRule" id="PRU00047"/>
    </source>
</evidence>
<gene>
    <name evidence="11" type="ORF">D0Y65_023460</name>
</gene>
<dbReference type="SUPFAM" id="SSF56672">
    <property type="entry name" value="DNA/RNA polymerases"/>
    <property type="match status" value="1"/>
</dbReference>
<dbReference type="InterPro" id="IPR013103">
    <property type="entry name" value="RVT_2"/>
</dbReference>
<feature type="transmembrane region" description="Helical" evidence="9">
    <location>
        <begin position="1234"/>
        <end position="1254"/>
    </location>
</feature>
<keyword evidence="4 9" id="KW-1133">Transmembrane helix</keyword>
<keyword evidence="7" id="KW-0479">Metal-binding</keyword>
<dbReference type="InterPro" id="IPR043502">
    <property type="entry name" value="DNA/RNA_pol_sf"/>
</dbReference>